<evidence type="ECO:0000313" key="2">
    <source>
        <dbReference type="Proteomes" id="UP000594014"/>
    </source>
</evidence>
<dbReference type="EMBL" id="CP042469">
    <property type="protein sequence ID" value="QOX63287.1"/>
    <property type="molecule type" value="Genomic_DNA"/>
</dbReference>
<accession>A0ACD1A9Z9</accession>
<sequence length="280" mass="31145">MRSLWSLVMIAFTKYHGCGNDFIILSEKTAGDRDYPALAMQICHRTLGIGADGLIIVKTNPMEMVYYNSDGSRAPMCGNGIRCFAKFCFDEGLCLDEEYEVVTLAGIMGVKVVCRDPFLVEINMGKPDFDPERCGIKTEKETFLKQNISLENRQITVSSCFMGTIHTVVWLEDLEEEDLERLGKDLCEHPIFTEKTNVNMVQVIDEKTLKLMTYERGAGMTYACGTGACASVVIGALEGKCSRETDVRLPLGTLHINQRNDDEVMMTGPAVKVGQGCFEE</sequence>
<dbReference type="Proteomes" id="UP000594014">
    <property type="component" value="Chromosome"/>
</dbReference>
<protein>
    <submittedName>
        <fullName evidence="1">Diaminopimelate epimerase</fullName>
        <ecNumber evidence="1">5.1.1.7</ecNumber>
    </submittedName>
</protein>
<proteinExistence type="predicted"/>
<evidence type="ECO:0000313" key="1">
    <source>
        <dbReference type="EMBL" id="QOX63287.1"/>
    </source>
</evidence>
<keyword evidence="1" id="KW-0413">Isomerase</keyword>
<keyword evidence="2" id="KW-1185">Reference proteome</keyword>
<organism evidence="1 2">
    <name type="scientific">Anoxybacterium hadale</name>
    <dbReference type="NCBI Taxonomy" id="3408580"/>
    <lineage>
        <taxon>Bacteria</taxon>
        <taxon>Bacillati</taxon>
        <taxon>Bacillota</taxon>
        <taxon>Clostridia</taxon>
        <taxon>Peptostreptococcales</taxon>
        <taxon>Anaerovoracaceae</taxon>
        <taxon>Anoxybacterium</taxon>
    </lineage>
</organism>
<name>A0ACD1A9Z9_9FIRM</name>
<reference evidence="1" key="1">
    <citation type="submission" date="2019-08" db="EMBL/GenBank/DDBJ databases">
        <title>Genome sequence of Clostridiales bacterium MT110.</title>
        <authorList>
            <person name="Cao J."/>
        </authorList>
    </citation>
    <scope>NUCLEOTIDE SEQUENCE</scope>
    <source>
        <strain evidence="1">MT110</strain>
    </source>
</reference>
<gene>
    <name evidence="1" type="ORF">FRZ06_07965</name>
</gene>
<dbReference type="EC" id="5.1.1.7" evidence="1"/>